<evidence type="ECO:0000313" key="3">
    <source>
        <dbReference type="WBParaSite" id="PDA_v2.g17010.t1"/>
    </source>
</evidence>
<protein>
    <submittedName>
        <fullName evidence="3">ZP domain-containing protein</fullName>
    </submittedName>
</protein>
<reference evidence="3" key="1">
    <citation type="submission" date="2022-11" db="UniProtKB">
        <authorList>
            <consortium name="WormBaseParasite"/>
        </authorList>
    </citation>
    <scope>IDENTIFICATION</scope>
</reference>
<keyword evidence="2" id="KW-1185">Reference proteome</keyword>
<dbReference type="AlphaFoldDB" id="A0A914PFI3"/>
<evidence type="ECO:0000259" key="1">
    <source>
        <dbReference type="PROSITE" id="PS51034"/>
    </source>
</evidence>
<dbReference type="PANTHER" id="PTHR47327">
    <property type="entry name" value="FI18240P1-RELATED"/>
    <property type="match status" value="1"/>
</dbReference>
<dbReference type="Proteomes" id="UP000887578">
    <property type="component" value="Unplaced"/>
</dbReference>
<dbReference type="GO" id="GO:0009653">
    <property type="term" value="P:anatomical structure morphogenesis"/>
    <property type="evidence" value="ECO:0007669"/>
    <property type="project" value="TreeGrafter"/>
</dbReference>
<evidence type="ECO:0000313" key="2">
    <source>
        <dbReference type="Proteomes" id="UP000887578"/>
    </source>
</evidence>
<dbReference type="InterPro" id="IPR052774">
    <property type="entry name" value="Celegans_DevNeuronal_Protein"/>
</dbReference>
<proteinExistence type="predicted"/>
<dbReference type="InterPro" id="IPR001507">
    <property type="entry name" value="ZP_dom"/>
</dbReference>
<dbReference type="PROSITE" id="PS51034">
    <property type="entry name" value="ZP_2"/>
    <property type="match status" value="1"/>
</dbReference>
<accession>A0A914PFI3</accession>
<feature type="domain" description="ZP" evidence="1">
    <location>
        <begin position="1"/>
        <end position="88"/>
    </location>
</feature>
<dbReference type="WBParaSite" id="PDA_v2.g17010.t1">
    <property type="protein sequence ID" value="PDA_v2.g17010.t1"/>
    <property type="gene ID" value="PDA_v2.g17010"/>
</dbReference>
<name>A0A914PFI3_9BILA</name>
<dbReference type="PANTHER" id="PTHR47327:SF6">
    <property type="entry name" value="PROTEIN LET-653"/>
    <property type="match status" value="1"/>
</dbReference>
<organism evidence="2 3">
    <name type="scientific">Panagrolaimus davidi</name>
    <dbReference type="NCBI Taxonomy" id="227884"/>
    <lineage>
        <taxon>Eukaryota</taxon>
        <taxon>Metazoa</taxon>
        <taxon>Ecdysozoa</taxon>
        <taxon>Nematoda</taxon>
        <taxon>Chromadorea</taxon>
        <taxon>Rhabditida</taxon>
        <taxon>Tylenchina</taxon>
        <taxon>Panagrolaimomorpha</taxon>
        <taxon>Panagrolaimoidea</taxon>
        <taxon>Panagrolaimidae</taxon>
        <taxon>Panagrolaimus</taxon>
    </lineage>
</organism>
<sequence>MHITGCQVEPVGSPFEWEREPLPIVKEGCQADNVGLVCPPQKTDYGIRVTVEAFRYQSTMQVEYTCLVRVCPFAVCSKTTCPSVDGCPRDDLISRSFGLRAKRQSVSLEQMQKMFAANPSLYEKLLPSLNTGKMSQSLSQQLLTLSGDHKVSKRLVVLNSDEELQYYVRTGAVPDKR</sequence>